<gene>
    <name evidence="2" type="ORF">B4N89_37720</name>
</gene>
<dbReference type="OrthoDB" id="2373347at2"/>
<name>A0A1T3NP86_9ACTN</name>
<dbReference type="EMBL" id="MWQN01000003">
    <property type="protein sequence ID" value="OPC78481.1"/>
    <property type="molecule type" value="Genomic_DNA"/>
</dbReference>
<dbReference type="STRING" id="159449.B4N89_37720"/>
<dbReference type="InterPro" id="IPR001279">
    <property type="entry name" value="Metallo-B-lactamas"/>
</dbReference>
<dbReference type="SMART" id="SM00849">
    <property type="entry name" value="Lactamase_B"/>
    <property type="match status" value="1"/>
</dbReference>
<dbReference type="SUPFAM" id="SSF56281">
    <property type="entry name" value="Metallo-hydrolase/oxidoreductase"/>
    <property type="match status" value="1"/>
</dbReference>
<keyword evidence="2" id="KW-0378">Hydrolase</keyword>
<dbReference type="AlphaFoldDB" id="A0A1T3NP86"/>
<evidence type="ECO:0000313" key="3">
    <source>
        <dbReference type="Proteomes" id="UP000190037"/>
    </source>
</evidence>
<proteinExistence type="predicted"/>
<dbReference type="InterPro" id="IPR036866">
    <property type="entry name" value="RibonucZ/Hydroxyglut_hydro"/>
</dbReference>
<dbReference type="Gene3D" id="3.60.15.10">
    <property type="entry name" value="Ribonuclease Z/Hydroxyacylglutathione hydrolase-like"/>
    <property type="match status" value="1"/>
</dbReference>
<protein>
    <submittedName>
        <fullName evidence="2">MBL fold metallo-hydrolase</fullName>
    </submittedName>
</protein>
<dbReference type="PANTHER" id="PTHR36839:SF1">
    <property type="entry name" value="METALLO-BETA-LACTAMASE FAMILY PROTEIN (AFU_ORTHOLOGUE AFUA_5G12770)"/>
    <property type="match status" value="1"/>
</dbReference>
<feature type="domain" description="Metallo-beta-lactamase" evidence="1">
    <location>
        <begin position="80"/>
        <end position="246"/>
    </location>
</feature>
<dbReference type="GO" id="GO:0016787">
    <property type="term" value="F:hydrolase activity"/>
    <property type="evidence" value="ECO:0007669"/>
    <property type="project" value="UniProtKB-KW"/>
</dbReference>
<evidence type="ECO:0000259" key="1">
    <source>
        <dbReference type="SMART" id="SM00849"/>
    </source>
</evidence>
<comment type="caution">
    <text evidence="2">The sequence shown here is derived from an EMBL/GenBank/DDBJ whole genome shotgun (WGS) entry which is preliminary data.</text>
</comment>
<sequence length="278" mass="30675">MPARRTSSGAALPICTACGTQYAGPRPDCPVCRDDRQYVPVAGQRWTTLAELRAAGHTAKFAEQGPEVLGIGTTESIAIGQRALLLRTTEGNILWDCPPYLDDSMAEAVADLGGITAIAISHPHFYSVMVEWAHAFDAPVHLHEADRSWVGRPDPALRFWSGETRRLTDELTLINPRIHFPGSAVLHWSAGGGALFSGDVLNVCPDCRWITVMHSYANHIPEHPDAVRRAAELLGRYRFERIYGAWWDRVVTADGNAVLRRSVDRYLAWEGATTHPTD</sequence>
<accession>A0A1T3NP86</accession>
<reference evidence="2 3" key="1">
    <citation type="submission" date="2017-03" db="EMBL/GenBank/DDBJ databases">
        <title>Draft genome sequence of Streptomyces scabrisporus NF3, endophyte isolated from Amphipterygium adstringens.</title>
        <authorList>
            <person name="Vazquez M."/>
            <person name="Ceapa C.D."/>
            <person name="Rodriguez Luna D."/>
            <person name="Sanchez Esquivel S."/>
        </authorList>
    </citation>
    <scope>NUCLEOTIDE SEQUENCE [LARGE SCALE GENOMIC DNA]</scope>
    <source>
        <strain evidence="2 3">NF3</strain>
    </source>
</reference>
<dbReference type="PANTHER" id="PTHR36839">
    <property type="entry name" value="METALLO-BETA-LACTAMASE FAMILY PROTEIN (AFU_ORTHOLOGUE AFUA_5G12770)"/>
    <property type="match status" value="1"/>
</dbReference>
<evidence type="ECO:0000313" key="2">
    <source>
        <dbReference type="EMBL" id="OPC78481.1"/>
    </source>
</evidence>
<keyword evidence="3" id="KW-1185">Reference proteome</keyword>
<organism evidence="2 3">
    <name type="scientific">Embleya scabrispora</name>
    <dbReference type="NCBI Taxonomy" id="159449"/>
    <lineage>
        <taxon>Bacteria</taxon>
        <taxon>Bacillati</taxon>
        <taxon>Actinomycetota</taxon>
        <taxon>Actinomycetes</taxon>
        <taxon>Kitasatosporales</taxon>
        <taxon>Streptomycetaceae</taxon>
        <taxon>Embleya</taxon>
    </lineage>
</organism>
<dbReference type="Proteomes" id="UP000190037">
    <property type="component" value="Unassembled WGS sequence"/>
</dbReference>